<gene>
    <name evidence="2" type="ORF">FN846DRAFT_949509</name>
</gene>
<evidence type="ECO:0008006" key="4">
    <source>
        <dbReference type="Google" id="ProtNLM"/>
    </source>
</evidence>
<evidence type="ECO:0000256" key="1">
    <source>
        <dbReference type="SAM" id="SignalP"/>
    </source>
</evidence>
<accession>A0A5J5EW87</accession>
<reference evidence="2 3" key="1">
    <citation type="submission" date="2019-09" db="EMBL/GenBank/DDBJ databases">
        <title>Draft genome of the ectomycorrhizal ascomycete Sphaerosporella brunnea.</title>
        <authorList>
            <consortium name="DOE Joint Genome Institute"/>
            <person name="Benucci G.M."/>
            <person name="Marozzi G."/>
            <person name="Antonielli L."/>
            <person name="Sanchez S."/>
            <person name="Marco P."/>
            <person name="Wang X."/>
            <person name="Falini L.B."/>
            <person name="Barry K."/>
            <person name="Haridas S."/>
            <person name="Lipzen A."/>
            <person name="Labutti K."/>
            <person name="Grigoriev I.V."/>
            <person name="Murat C."/>
            <person name="Martin F."/>
            <person name="Albertini E."/>
            <person name="Donnini D."/>
            <person name="Bonito G."/>
        </authorList>
    </citation>
    <scope>NUCLEOTIDE SEQUENCE [LARGE SCALE GENOMIC DNA]</scope>
    <source>
        <strain evidence="2 3">Sb_GMNB300</strain>
    </source>
</reference>
<dbReference type="Proteomes" id="UP000326924">
    <property type="component" value="Unassembled WGS sequence"/>
</dbReference>
<keyword evidence="3" id="KW-1185">Reference proteome</keyword>
<name>A0A5J5EW87_9PEZI</name>
<evidence type="ECO:0000313" key="2">
    <source>
        <dbReference type="EMBL" id="KAA8905992.1"/>
    </source>
</evidence>
<organism evidence="2 3">
    <name type="scientific">Sphaerosporella brunnea</name>
    <dbReference type="NCBI Taxonomy" id="1250544"/>
    <lineage>
        <taxon>Eukaryota</taxon>
        <taxon>Fungi</taxon>
        <taxon>Dikarya</taxon>
        <taxon>Ascomycota</taxon>
        <taxon>Pezizomycotina</taxon>
        <taxon>Pezizomycetes</taxon>
        <taxon>Pezizales</taxon>
        <taxon>Pyronemataceae</taxon>
        <taxon>Sphaerosporella</taxon>
    </lineage>
</organism>
<dbReference type="InParanoid" id="A0A5J5EW87"/>
<feature type="chain" id="PRO_5023931156" description="Secreted protein" evidence="1">
    <location>
        <begin position="19"/>
        <end position="74"/>
    </location>
</feature>
<proteinExistence type="predicted"/>
<protein>
    <recommendedName>
        <fullName evidence="4">Secreted protein</fullName>
    </recommendedName>
</protein>
<dbReference type="AlphaFoldDB" id="A0A5J5EW87"/>
<feature type="signal peptide" evidence="1">
    <location>
        <begin position="1"/>
        <end position="18"/>
    </location>
</feature>
<comment type="caution">
    <text evidence="2">The sequence shown here is derived from an EMBL/GenBank/DDBJ whole genome shotgun (WGS) entry which is preliminary data.</text>
</comment>
<evidence type="ECO:0000313" key="3">
    <source>
        <dbReference type="Proteomes" id="UP000326924"/>
    </source>
</evidence>
<sequence length="74" mass="7822">MSVLVLWVSATFCSTTCCCLEAVDGCWGQATLFAETKPARHGPRTGEVRAPHFLKLTTVGMGGLSPEIAGIKVL</sequence>
<keyword evidence="1" id="KW-0732">Signal</keyword>
<dbReference type="EMBL" id="VXIS01000093">
    <property type="protein sequence ID" value="KAA8905992.1"/>
    <property type="molecule type" value="Genomic_DNA"/>
</dbReference>